<protein>
    <submittedName>
        <fullName evidence="3">Phage Tail Collar Domain</fullName>
    </submittedName>
</protein>
<proteinExistence type="predicted"/>
<feature type="domain" description="Phage tail collar" evidence="1">
    <location>
        <begin position="249"/>
        <end position="300"/>
    </location>
</feature>
<sequence length="399" mass="42656">MTDPVIRSAITNAGNTFIATKVQSNQAISLTRFVLANVPTITETTPVDLNASLPDAQYRVWDGGVTRTSKSDADTVVFSLSLDTTVGDFDANFFGLLSDDDTLVAVSYMTPIHKRKNDPATGKQGNMIVRSMLVKFTNAAAALNITVPVESWQIDFQAQVSQVGADLTAHLSAADPHSVYYLKTTVDQKFTDHEGASNPHPVYYLKSAVDQKFTDHEGAGNPHPVYLTQAEGDGRYVLQGGAIPVGLMSFFAGTTPPSGWLEANGASLSTSTYAQLFSAIGYTHGGSGSTFNLPNAQRRVMRGAGSGLSVGQTQNHAIQNITGEFQITDDYIARPWPSINHAGAFYGVNWANQAFGNAGYDAVGTQYSKTGFDASRVVSTADETRADGIILLPIIYYGS</sequence>
<name>A0A450WI87_9GAMM</name>
<dbReference type="Pfam" id="PF07484">
    <property type="entry name" value="Collar"/>
    <property type="match status" value="1"/>
</dbReference>
<accession>A0A450WI87</accession>
<organism evidence="3">
    <name type="scientific">Candidatus Kentrum sp. LFY</name>
    <dbReference type="NCBI Taxonomy" id="2126342"/>
    <lineage>
        <taxon>Bacteria</taxon>
        <taxon>Pseudomonadati</taxon>
        <taxon>Pseudomonadota</taxon>
        <taxon>Gammaproteobacteria</taxon>
        <taxon>Candidatus Kentrum</taxon>
    </lineage>
</organism>
<feature type="domain" description="Phage tail fibre protein N-terminal" evidence="2">
    <location>
        <begin position="8"/>
        <end position="159"/>
    </location>
</feature>
<gene>
    <name evidence="3" type="ORF">BECKLFY1418C_GA0070996_102543</name>
</gene>
<dbReference type="InterPro" id="IPR037053">
    <property type="entry name" value="Phage_tail_collar_dom_sf"/>
</dbReference>
<dbReference type="Pfam" id="PF12571">
    <property type="entry name" value="Phage_tail_fib"/>
    <property type="match status" value="1"/>
</dbReference>
<dbReference type="InterPro" id="IPR011083">
    <property type="entry name" value="Phage_tail_collar_dom"/>
</dbReference>
<reference evidence="3" key="1">
    <citation type="submission" date="2019-02" db="EMBL/GenBank/DDBJ databases">
        <authorList>
            <person name="Gruber-Vodicka R. H."/>
            <person name="Seah K. B. B."/>
        </authorList>
    </citation>
    <scope>NUCLEOTIDE SEQUENCE</scope>
    <source>
        <strain evidence="3">BECK_BY7</strain>
    </source>
</reference>
<dbReference type="EMBL" id="CAADFN010000025">
    <property type="protein sequence ID" value="VFK16728.1"/>
    <property type="molecule type" value="Genomic_DNA"/>
</dbReference>
<dbReference type="SUPFAM" id="SSF88874">
    <property type="entry name" value="Receptor-binding domain of short tail fibre protein gp12"/>
    <property type="match status" value="1"/>
</dbReference>
<dbReference type="InterPro" id="IPR022225">
    <property type="entry name" value="Phage_tail_fibre_N"/>
</dbReference>
<evidence type="ECO:0000259" key="2">
    <source>
        <dbReference type="Pfam" id="PF12571"/>
    </source>
</evidence>
<evidence type="ECO:0000259" key="1">
    <source>
        <dbReference type="Pfam" id="PF07484"/>
    </source>
</evidence>
<dbReference type="AlphaFoldDB" id="A0A450WI87"/>
<evidence type="ECO:0000313" key="3">
    <source>
        <dbReference type="EMBL" id="VFK16728.1"/>
    </source>
</evidence>
<dbReference type="Gene3D" id="3.90.1340.10">
    <property type="entry name" value="Phage tail collar domain"/>
    <property type="match status" value="1"/>
</dbReference>